<dbReference type="EMBL" id="NXLV01000007">
    <property type="protein sequence ID" value="RDU70701.1"/>
    <property type="molecule type" value="Genomic_DNA"/>
</dbReference>
<dbReference type="InterPro" id="IPR003812">
    <property type="entry name" value="Fido"/>
</dbReference>
<dbReference type="PIRSF" id="PIRSF038925">
    <property type="entry name" value="AMP-prot_trans"/>
    <property type="match status" value="1"/>
</dbReference>
<dbReference type="PANTHER" id="PTHR13504:SF35">
    <property type="entry name" value="PROTEIN ADENYLYLTRANSFERASE SOFIC"/>
    <property type="match status" value="1"/>
</dbReference>
<dbReference type="Pfam" id="PF21248">
    <property type="entry name" value="SoFic-like_C"/>
    <property type="match status" value="1"/>
</dbReference>
<proteinExistence type="predicted"/>
<dbReference type="InterPro" id="IPR048770">
    <property type="entry name" value="SoFic-like_C"/>
</dbReference>
<sequence length="355" mass="41557">MQEFLPKPLPYPLELGNEIYTKLIKTSRKLSELKGVARSIPNQNILINTLILQEAKDSSEIENIITTHDELFLSHFDNQHISQATKEVRDYARALQKGFELIKQDCLLKKSHILQIQEILEQNQAGFRKQAGTKLKNQKGEIAYIPPQNPQDIIRLMDNLEQYINDDSLQELDPLIKMTLIHYQFESIHPFYDGNGRTGRILNVLYLVYKDLLDLPILYLSSYIIKHKTKYYELLKHIQQNGDFQEWIAYLLEGVLQTSQKTIETIESIKALMDQATLILQEKDPNIYSKDLIENLFLHPYIKSESLVKNLEITRQTASKYLKICEKHNILHCKKLGRNHFYINTQLFEILQKSF</sequence>
<evidence type="ECO:0000256" key="1">
    <source>
        <dbReference type="PIRSR" id="PIRSR038925-1"/>
    </source>
</evidence>
<protein>
    <submittedName>
        <fullName evidence="5">Addiction module protein</fullName>
    </submittedName>
</protein>
<name>A0A3D8J1Q9_9HELI</name>
<dbReference type="GO" id="GO:0005524">
    <property type="term" value="F:ATP binding"/>
    <property type="evidence" value="ECO:0007669"/>
    <property type="project" value="UniProtKB-KW"/>
</dbReference>
<feature type="binding site" evidence="3">
    <location>
        <begin position="193"/>
        <end position="200"/>
    </location>
    <ligand>
        <name>ATP</name>
        <dbReference type="ChEBI" id="CHEBI:30616"/>
    </ligand>
</feature>
<dbReference type="AlphaFoldDB" id="A0A3D8J1Q9"/>
<feature type="binding site" evidence="1">
    <location>
        <position position="62"/>
    </location>
    <ligand>
        <name>ATP</name>
        <dbReference type="ChEBI" id="CHEBI:30616"/>
    </ligand>
</feature>
<dbReference type="InterPro" id="IPR040198">
    <property type="entry name" value="Fido_containing"/>
</dbReference>
<dbReference type="InterPro" id="IPR025758">
    <property type="entry name" value="Fic/DOC_N"/>
</dbReference>
<dbReference type="Gene3D" id="1.10.3290.10">
    <property type="entry name" value="Fido-like domain"/>
    <property type="match status" value="1"/>
</dbReference>
<evidence type="ECO:0000313" key="5">
    <source>
        <dbReference type="EMBL" id="RDU70701.1"/>
    </source>
</evidence>
<feature type="binding site" evidence="1">
    <location>
        <position position="231"/>
    </location>
    <ligand>
        <name>ATP</name>
        <dbReference type="ChEBI" id="CHEBI:30616"/>
    </ligand>
</feature>
<gene>
    <name evidence="5" type="ORF">CQA58_04870</name>
</gene>
<keyword evidence="6" id="KW-1185">Reference proteome</keyword>
<accession>A0A3D8J1Q9</accession>
<evidence type="ECO:0000313" key="6">
    <source>
        <dbReference type="Proteomes" id="UP000257045"/>
    </source>
</evidence>
<organism evidence="5 6">
    <name type="scientific">Helicobacter brantae</name>
    <dbReference type="NCBI Taxonomy" id="375927"/>
    <lineage>
        <taxon>Bacteria</taxon>
        <taxon>Pseudomonadati</taxon>
        <taxon>Campylobacterota</taxon>
        <taxon>Epsilonproteobacteria</taxon>
        <taxon>Campylobacterales</taxon>
        <taxon>Helicobacteraceae</taxon>
        <taxon>Helicobacter</taxon>
    </lineage>
</organism>
<feature type="binding site" evidence="1">
    <location>
        <position position="189"/>
    </location>
    <ligand>
        <name>ATP</name>
        <dbReference type="ChEBI" id="CHEBI:30616"/>
    </ligand>
</feature>
<evidence type="ECO:0000256" key="3">
    <source>
        <dbReference type="PIRSR" id="PIRSR640198-2"/>
    </source>
</evidence>
<dbReference type="SUPFAM" id="SSF140931">
    <property type="entry name" value="Fic-like"/>
    <property type="match status" value="1"/>
</dbReference>
<dbReference type="Pfam" id="PF02661">
    <property type="entry name" value="Fic"/>
    <property type="match status" value="1"/>
</dbReference>
<dbReference type="InterPro" id="IPR036597">
    <property type="entry name" value="Fido-like_dom_sf"/>
</dbReference>
<keyword evidence="1" id="KW-0067">ATP-binding</keyword>
<evidence type="ECO:0000256" key="2">
    <source>
        <dbReference type="PIRSR" id="PIRSR640198-1"/>
    </source>
</evidence>
<dbReference type="OrthoDB" id="9813719at2"/>
<dbReference type="Pfam" id="PF13784">
    <property type="entry name" value="Fic_N"/>
    <property type="match status" value="1"/>
</dbReference>
<evidence type="ECO:0000259" key="4">
    <source>
        <dbReference type="PROSITE" id="PS51459"/>
    </source>
</evidence>
<feature type="binding site" evidence="3">
    <location>
        <begin position="231"/>
        <end position="232"/>
    </location>
    <ligand>
        <name>ATP</name>
        <dbReference type="ChEBI" id="CHEBI:30616"/>
    </ligand>
</feature>
<feature type="active site" evidence="2">
    <location>
        <position position="189"/>
    </location>
</feature>
<dbReference type="RefSeq" id="WP_115569627.1">
    <property type="nucleotide sequence ID" value="NZ_NXLV01000007.1"/>
</dbReference>
<comment type="caution">
    <text evidence="5">The sequence shown here is derived from an EMBL/GenBank/DDBJ whole genome shotgun (WGS) entry which is preliminary data.</text>
</comment>
<keyword evidence="1" id="KW-0547">Nucleotide-binding</keyword>
<dbReference type="InterPro" id="IPR026287">
    <property type="entry name" value="SoFic-like"/>
</dbReference>
<dbReference type="Proteomes" id="UP000257045">
    <property type="component" value="Unassembled WGS sequence"/>
</dbReference>
<reference evidence="5 6" key="1">
    <citation type="submission" date="2018-04" db="EMBL/GenBank/DDBJ databases">
        <title>Novel Campyloabacter and Helicobacter Species and Strains.</title>
        <authorList>
            <person name="Mannion A.J."/>
            <person name="Shen Z."/>
            <person name="Fox J.G."/>
        </authorList>
    </citation>
    <scope>NUCLEOTIDE SEQUENCE [LARGE SCALE GENOMIC DNA]</scope>
    <source>
        <strain evidence="5 6">MIT 04-9366</strain>
    </source>
</reference>
<feature type="binding site" evidence="1">
    <location>
        <begin position="194"/>
        <end position="200"/>
    </location>
    <ligand>
        <name>ATP</name>
        <dbReference type="ChEBI" id="CHEBI:30616"/>
    </ligand>
</feature>
<dbReference type="PROSITE" id="PS51459">
    <property type="entry name" value="FIDO"/>
    <property type="match status" value="1"/>
</dbReference>
<dbReference type="PANTHER" id="PTHR13504">
    <property type="entry name" value="FIDO DOMAIN-CONTAINING PROTEIN DDB_G0283145"/>
    <property type="match status" value="1"/>
</dbReference>
<feature type="domain" description="Fido" evidence="4">
    <location>
        <begin position="108"/>
        <end position="253"/>
    </location>
</feature>